<feature type="region of interest" description="Disordered" evidence="6">
    <location>
        <begin position="108"/>
        <end position="139"/>
    </location>
</feature>
<dbReference type="InterPro" id="IPR023271">
    <property type="entry name" value="Aquaporin-like"/>
</dbReference>
<evidence type="ECO:0000256" key="3">
    <source>
        <dbReference type="ARBA" id="ARBA00022989"/>
    </source>
</evidence>
<dbReference type="EMBL" id="PDCK01000040">
    <property type="protein sequence ID" value="PRQ52341.1"/>
    <property type="molecule type" value="Genomic_DNA"/>
</dbReference>
<evidence type="ECO:0000313" key="9">
    <source>
        <dbReference type="Proteomes" id="UP000238479"/>
    </source>
</evidence>
<evidence type="ECO:0000256" key="7">
    <source>
        <dbReference type="SAM" id="Phobius"/>
    </source>
</evidence>
<dbReference type="Gramene" id="PRQ52341">
    <property type="protein sequence ID" value="PRQ52341"/>
    <property type="gene ID" value="RchiOBHm_Chr2g0154421"/>
</dbReference>
<accession>A0A2P6S0Y8</accession>
<dbReference type="SUPFAM" id="SSF81338">
    <property type="entry name" value="Aquaporin-like"/>
    <property type="match status" value="1"/>
</dbReference>
<dbReference type="GO" id="GO:0016020">
    <property type="term" value="C:membrane"/>
    <property type="evidence" value="ECO:0007669"/>
    <property type="project" value="UniProtKB-SubCell"/>
</dbReference>
<dbReference type="InterPro" id="IPR034294">
    <property type="entry name" value="Aquaporin_transptr"/>
</dbReference>
<keyword evidence="4 7" id="KW-0472">Membrane</keyword>
<evidence type="ECO:0000256" key="4">
    <source>
        <dbReference type="ARBA" id="ARBA00023136"/>
    </source>
</evidence>
<dbReference type="GO" id="GO:0015267">
    <property type="term" value="F:channel activity"/>
    <property type="evidence" value="ECO:0007669"/>
    <property type="project" value="InterPro"/>
</dbReference>
<dbReference type="STRING" id="74649.A0A2P6S0Y8"/>
<feature type="transmembrane region" description="Helical" evidence="7">
    <location>
        <begin position="20"/>
        <end position="53"/>
    </location>
</feature>
<dbReference type="PANTHER" id="PTHR45724:SF11">
    <property type="entry name" value="AQUAPORIN NIP5-1-RELATED"/>
    <property type="match status" value="1"/>
</dbReference>
<feature type="compositionally biased region" description="Basic and acidic residues" evidence="6">
    <location>
        <begin position="129"/>
        <end position="139"/>
    </location>
</feature>
<comment type="caution">
    <text evidence="8">The sequence shown here is derived from an EMBL/GenBank/DDBJ whole genome shotgun (WGS) entry which is preliminary data.</text>
</comment>
<keyword evidence="9" id="KW-1185">Reference proteome</keyword>
<dbReference type="Pfam" id="PF00230">
    <property type="entry name" value="MIP"/>
    <property type="match status" value="1"/>
</dbReference>
<reference evidence="8 9" key="1">
    <citation type="journal article" date="2018" name="Nat. Genet.">
        <title>The Rosa genome provides new insights in the design of modern roses.</title>
        <authorList>
            <person name="Bendahmane M."/>
        </authorList>
    </citation>
    <scope>NUCLEOTIDE SEQUENCE [LARGE SCALE GENOMIC DNA]</scope>
    <source>
        <strain evidence="9">cv. Old Blush</strain>
    </source>
</reference>
<evidence type="ECO:0000256" key="2">
    <source>
        <dbReference type="ARBA" id="ARBA00022692"/>
    </source>
</evidence>
<dbReference type="OMA" id="NNAQCKE"/>
<dbReference type="PANTHER" id="PTHR45724">
    <property type="entry name" value="AQUAPORIN NIP2-1"/>
    <property type="match status" value="1"/>
</dbReference>
<dbReference type="PRINTS" id="PR00783">
    <property type="entry name" value="MINTRINSICP"/>
</dbReference>
<proteinExistence type="inferred from homology"/>
<evidence type="ECO:0000313" key="8">
    <source>
        <dbReference type="EMBL" id="PRQ52341.1"/>
    </source>
</evidence>
<dbReference type="Gene3D" id="1.20.1080.10">
    <property type="entry name" value="Glycerol uptake facilitator protein"/>
    <property type="match status" value="1"/>
</dbReference>
<keyword evidence="5" id="KW-0813">Transport</keyword>
<evidence type="ECO:0000256" key="1">
    <source>
        <dbReference type="ARBA" id="ARBA00004141"/>
    </source>
</evidence>
<dbReference type="AlphaFoldDB" id="A0A2P6S0Y8"/>
<evidence type="ECO:0000256" key="6">
    <source>
        <dbReference type="SAM" id="MobiDB-lite"/>
    </source>
</evidence>
<name>A0A2P6S0Y8_ROSCH</name>
<feature type="compositionally biased region" description="Polar residues" evidence="6">
    <location>
        <begin position="108"/>
        <end position="124"/>
    </location>
</feature>
<comment type="subcellular location">
    <subcellularLocation>
        <location evidence="1">Membrane</location>
        <topology evidence="1">Multi-pass membrane protein</topology>
    </subcellularLocation>
</comment>
<gene>
    <name evidence="8" type="ORF">RchiOBHm_Chr2g0154421</name>
</gene>
<evidence type="ECO:0000256" key="5">
    <source>
        <dbReference type="RuleBase" id="RU000477"/>
    </source>
</evidence>
<sequence length="139" mass="14611">MNGGVTIPSVGNGQAFAREFIVTFNLMFVIIFVATDTAPCGLAIGATVLLDILIAGKTTGASMNPVRTLGPTVAAGHYKSLWIYLVAPRLGALAGAAAHTAAKLSEIRPNQQIHDASNDETTPQPRIHFPPDKSPYRTG</sequence>
<organism evidence="8 9">
    <name type="scientific">Rosa chinensis</name>
    <name type="common">China rose</name>
    <dbReference type="NCBI Taxonomy" id="74649"/>
    <lineage>
        <taxon>Eukaryota</taxon>
        <taxon>Viridiplantae</taxon>
        <taxon>Streptophyta</taxon>
        <taxon>Embryophyta</taxon>
        <taxon>Tracheophyta</taxon>
        <taxon>Spermatophyta</taxon>
        <taxon>Magnoliopsida</taxon>
        <taxon>eudicotyledons</taxon>
        <taxon>Gunneridae</taxon>
        <taxon>Pentapetalae</taxon>
        <taxon>rosids</taxon>
        <taxon>fabids</taxon>
        <taxon>Rosales</taxon>
        <taxon>Rosaceae</taxon>
        <taxon>Rosoideae</taxon>
        <taxon>Rosoideae incertae sedis</taxon>
        <taxon>Rosa</taxon>
    </lineage>
</organism>
<protein>
    <submittedName>
        <fullName evidence="8">Putative major intrinsic protein</fullName>
    </submittedName>
</protein>
<dbReference type="InterPro" id="IPR000425">
    <property type="entry name" value="MIP"/>
</dbReference>
<dbReference type="Proteomes" id="UP000238479">
    <property type="component" value="Chromosome 2"/>
</dbReference>
<comment type="similarity">
    <text evidence="5">Belongs to the MIP/aquaporin (TC 1.A.8) family.</text>
</comment>
<keyword evidence="3 7" id="KW-1133">Transmembrane helix</keyword>
<keyword evidence="2 5" id="KW-0812">Transmembrane</keyword>